<protein>
    <recommendedName>
        <fullName evidence="1">HEPN/Toprim N-terminal domain-containing protein</fullName>
    </recommendedName>
</protein>
<comment type="caution">
    <text evidence="2">The sequence shown here is derived from an EMBL/GenBank/DDBJ whole genome shotgun (WGS) entry which is preliminary data.</text>
</comment>
<gene>
    <name evidence="2" type="ORF">DT99_13655</name>
</gene>
<name>A0A071MDS7_9BURK</name>
<sequence>MGSMISLSVGSIDIDWGKNEFFENHAHLFQPGDESENDYHYVKEDGSPIVKVQQCLKRPLGRVVPRLELLGYTLPSCAAKLTAWLGDEDETGPASMTAFRHALTTFQWRECGEYVDFEEAFRAAYAAAPDSNVPPDQDSQFVAWERPIDPYLVLRVLGDMPEYVDLPVCWNFADVLEGEYVDSETFEPSPPGERWMIVTEGTSDTFVLQRSLQLTHPDISDFFDFIDMSAGNPFPGVGNVVMFCRGLSRIRYDGRMLVVLDNDTAGRSALAEIKALKMPTSFVATCLPDLPELQQIQTLGPTGMNIEDINGRASAIECFLDFKGVDSEPAVRWTSYMPKQASYQGELVSKDAYVADFKARFGKDQMYDKSKLTLLWQHLIRHVTAYNAPLERCSATIGAT</sequence>
<feature type="domain" description="HEPN/Toprim N-terminal" evidence="1">
    <location>
        <begin position="1"/>
        <end position="123"/>
    </location>
</feature>
<accession>A0A071MDS7</accession>
<dbReference type="AlphaFoldDB" id="A0A071MDS7"/>
<dbReference type="InterPro" id="IPR041487">
    <property type="entry name" value="HEPN/Toprim-NTD1"/>
</dbReference>
<proteinExistence type="predicted"/>
<reference evidence="2" key="1">
    <citation type="submission" date="2014-04" db="EMBL/GenBank/DDBJ databases">
        <title>In planta biocontrol of soil-borne Fusarium wilt of banana through a plant endophytic bacterium, Burkholderia cenocepacia 869T2.</title>
        <authorList>
            <person name="Ho Y.-N."/>
            <person name="Chiang H.-M."/>
            <person name="Chao C.-P."/>
            <person name="Su C.-C."/>
            <person name="Hsu H.-F."/>
            <person name="Guo C.-T."/>
            <person name="Hsieh J.-L."/>
            <person name="Huang C.-C."/>
        </authorList>
    </citation>
    <scope>NUCLEOTIDE SEQUENCE [LARGE SCALE GENOMIC DNA]</scope>
    <source>
        <strain evidence="2">869T2</strain>
    </source>
</reference>
<dbReference type="EMBL" id="JJOA01000012">
    <property type="protein sequence ID" value="KEA58848.1"/>
    <property type="molecule type" value="Genomic_DNA"/>
</dbReference>
<evidence type="ECO:0000259" key="1">
    <source>
        <dbReference type="Pfam" id="PF18871"/>
    </source>
</evidence>
<organism evidence="2">
    <name type="scientific">Burkholderia cenocepacia</name>
    <dbReference type="NCBI Taxonomy" id="95486"/>
    <lineage>
        <taxon>Bacteria</taxon>
        <taxon>Pseudomonadati</taxon>
        <taxon>Pseudomonadota</taxon>
        <taxon>Betaproteobacteria</taxon>
        <taxon>Burkholderiales</taxon>
        <taxon>Burkholderiaceae</taxon>
        <taxon>Burkholderia</taxon>
        <taxon>Burkholderia cepacia complex</taxon>
    </lineage>
</organism>
<evidence type="ECO:0000313" key="2">
    <source>
        <dbReference type="EMBL" id="KEA58848.1"/>
    </source>
</evidence>
<dbReference type="OrthoDB" id="5141316at2"/>
<dbReference type="Pfam" id="PF18871">
    <property type="entry name" value="HEPN_Toprim_N"/>
    <property type="match status" value="1"/>
</dbReference>